<dbReference type="PRINTS" id="PR00080">
    <property type="entry name" value="SDRFAMILY"/>
</dbReference>
<evidence type="ECO:0000256" key="4">
    <source>
        <dbReference type="ARBA" id="ARBA00022989"/>
    </source>
</evidence>
<evidence type="ECO:0000256" key="2">
    <source>
        <dbReference type="ARBA" id="ARBA00009808"/>
    </source>
</evidence>
<dbReference type="SMART" id="SM00724">
    <property type="entry name" value="TLC"/>
    <property type="match status" value="1"/>
</dbReference>
<dbReference type="InterPro" id="IPR002347">
    <property type="entry name" value="SDR_fam"/>
</dbReference>
<feature type="transmembrane region" description="Helical" evidence="8">
    <location>
        <begin position="414"/>
        <end position="430"/>
    </location>
</feature>
<feature type="transmembrane region" description="Helical" evidence="8">
    <location>
        <begin position="487"/>
        <end position="507"/>
    </location>
</feature>
<dbReference type="OrthoDB" id="537032at2759"/>
<dbReference type="GO" id="GO:0050291">
    <property type="term" value="F:sphingosine N-acyltransferase activity"/>
    <property type="evidence" value="ECO:0007669"/>
    <property type="project" value="InterPro"/>
</dbReference>
<dbReference type="SUPFAM" id="SSF51735">
    <property type="entry name" value="NAD(P)-binding Rossmann-fold domains"/>
    <property type="match status" value="1"/>
</dbReference>
<feature type="transmembrane region" description="Helical" evidence="8">
    <location>
        <begin position="271"/>
        <end position="297"/>
    </location>
</feature>
<dbReference type="Proteomes" id="UP000258309">
    <property type="component" value="Unassembled WGS sequence"/>
</dbReference>
<proteinExistence type="inferred from homology"/>
<name>A0A3E2GWN4_SCYLI</name>
<feature type="transmembrane region" description="Helical" evidence="8">
    <location>
        <begin position="370"/>
        <end position="394"/>
    </location>
</feature>
<accession>A0A3E2GWN4</accession>
<dbReference type="GO" id="GO:0016020">
    <property type="term" value="C:membrane"/>
    <property type="evidence" value="ECO:0007669"/>
    <property type="project" value="UniProtKB-SubCell"/>
</dbReference>
<dbReference type="GO" id="GO:0046513">
    <property type="term" value="P:ceramide biosynthetic process"/>
    <property type="evidence" value="ECO:0007669"/>
    <property type="project" value="InterPro"/>
</dbReference>
<dbReference type="InterPro" id="IPR036291">
    <property type="entry name" value="NAD(P)-bd_dom_sf"/>
</dbReference>
<evidence type="ECO:0000313" key="10">
    <source>
        <dbReference type="EMBL" id="RFU25163.1"/>
    </source>
</evidence>
<evidence type="ECO:0000256" key="5">
    <source>
        <dbReference type="ARBA" id="ARBA00023136"/>
    </source>
</evidence>
<evidence type="ECO:0000256" key="3">
    <source>
        <dbReference type="ARBA" id="ARBA00022692"/>
    </source>
</evidence>
<evidence type="ECO:0000259" key="9">
    <source>
        <dbReference type="PROSITE" id="PS50922"/>
    </source>
</evidence>
<dbReference type="InterPro" id="IPR016439">
    <property type="entry name" value="Lag1/Lac1-like"/>
</dbReference>
<comment type="caution">
    <text evidence="10">The sequence shown here is derived from an EMBL/GenBank/DDBJ whole genome shotgun (WGS) entry which is preliminary data.</text>
</comment>
<dbReference type="PROSITE" id="PS50922">
    <property type="entry name" value="TLC"/>
    <property type="match status" value="1"/>
</dbReference>
<dbReference type="InterPro" id="IPR006634">
    <property type="entry name" value="TLC-dom"/>
</dbReference>
<dbReference type="STRING" id="5539.A0A3E2GWN4"/>
<comment type="subcellular location">
    <subcellularLocation>
        <location evidence="1">Membrane</location>
        <topology evidence="1">Multi-pass membrane protein</topology>
    </subcellularLocation>
</comment>
<feature type="region of interest" description="Disordered" evidence="7">
    <location>
        <begin position="658"/>
        <end position="679"/>
    </location>
</feature>
<keyword evidence="3 6" id="KW-0812">Transmembrane</keyword>
<feature type="domain" description="TLC" evidence="9">
    <location>
        <begin position="361"/>
        <end position="603"/>
    </location>
</feature>
<reference evidence="10 11" key="1">
    <citation type="submission" date="2018-05" db="EMBL/GenBank/DDBJ databases">
        <title>Draft genome sequence of Scytalidium lignicola DSM 105466, a ubiquitous saprotrophic fungus.</title>
        <authorList>
            <person name="Buettner E."/>
            <person name="Gebauer A.M."/>
            <person name="Hofrichter M."/>
            <person name="Liers C."/>
            <person name="Kellner H."/>
        </authorList>
    </citation>
    <scope>NUCLEOTIDE SEQUENCE [LARGE SCALE GENOMIC DNA]</scope>
    <source>
        <strain evidence="10 11">DSM 105466</strain>
    </source>
</reference>
<dbReference type="OMA" id="FTHACIP"/>
<keyword evidence="11" id="KW-1185">Reference proteome</keyword>
<dbReference type="EMBL" id="NCSJ02000358">
    <property type="protein sequence ID" value="RFU25163.1"/>
    <property type="molecule type" value="Genomic_DNA"/>
</dbReference>
<dbReference type="Gene3D" id="3.40.50.720">
    <property type="entry name" value="NAD(P)-binding Rossmann-like Domain"/>
    <property type="match status" value="1"/>
</dbReference>
<feature type="non-terminal residue" evidence="10">
    <location>
        <position position="1"/>
    </location>
</feature>
<dbReference type="PANTHER" id="PTHR12560">
    <property type="entry name" value="LONGEVITY ASSURANCE FACTOR 1 LAG1"/>
    <property type="match status" value="1"/>
</dbReference>
<feature type="transmembrane region" description="Helical" evidence="8">
    <location>
        <begin position="327"/>
        <end position="349"/>
    </location>
</feature>
<feature type="transmembrane region" description="Helical" evidence="8">
    <location>
        <begin position="442"/>
        <end position="459"/>
    </location>
</feature>
<organism evidence="10 11">
    <name type="scientific">Scytalidium lignicola</name>
    <name type="common">Hyphomycete</name>
    <dbReference type="NCBI Taxonomy" id="5539"/>
    <lineage>
        <taxon>Eukaryota</taxon>
        <taxon>Fungi</taxon>
        <taxon>Dikarya</taxon>
        <taxon>Ascomycota</taxon>
        <taxon>Pezizomycotina</taxon>
        <taxon>Leotiomycetes</taxon>
        <taxon>Leotiomycetes incertae sedis</taxon>
        <taxon>Scytalidium</taxon>
    </lineage>
</organism>
<comment type="similarity">
    <text evidence="2">Belongs to the sphingosine N-acyltransferase family.</text>
</comment>
<dbReference type="PANTHER" id="PTHR12560:SF0">
    <property type="entry name" value="LD18904P"/>
    <property type="match status" value="1"/>
</dbReference>
<dbReference type="Pfam" id="PF03798">
    <property type="entry name" value="TRAM_LAG1_CLN8"/>
    <property type="match status" value="1"/>
</dbReference>
<dbReference type="AlphaFoldDB" id="A0A3E2GWN4"/>
<evidence type="ECO:0000313" key="11">
    <source>
        <dbReference type="Proteomes" id="UP000258309"/>
    </source>
</evidence>
<keyword evidence="5 6" id="KW-0472">Membrane</keyword>
<evidence type="ECO:0000256" key="7">
    <source>
        <dbReference type="SAM" id="MobiDB-lite"/>
    </source>
</evidence>
<protein>
    <recommendedName>
        <fullName evidence="9">TLC domain-containing protein</fullName>
    </recommendedName>
</protein>
<sequence>MSLPSKRVVVVTGASRGLGLEWVRQLSLDPNNFIIAVVRSPSKAVQLKDLLGPNIVCVQGDVTDVDSFPAVVDDIKKLGVSKVDLLINNAGIMAGSGASRTIGISKSTVEEWIDQWRVNVIGLVFFTTALIPLLENSDEKRVVNVTSMLGDLGYSVKNPALNFSSYSATKAAVTMANFKFHIEFKEKGFIFLALNPGWVNTDLAGEGTGVYRSPFARRSLLHASSLSFAILSAMAEPMAHDGRFEQSAKGEEYVAPVRTARARRARPSRPLLDWILTHQIEIASTLILPIILLHSVYPPWRSFTRKFLRLSYPTDTEGVYRQGTDDIHFVVAWVVYFTALRATSIEWILRPMATYLGIAKKNNLRFAEQGWMVMYYSVLWTLGMHLWYSSPYWLDNAAIWRTWPTKDMSFGLKWYYLVQLAFWLQQILVIHIEARRKDHYQMLTHHIITCTLVSVAYVYRFGNVANVVLCLMDIVDLVLPIAKILKYLCYQTACDIAFGVFVVTWLISRHIMYLQLCYDIYNGIPGANSMPYGCYAGDPVELLDIPVQPDNFSHLFWPFKLTNEAVCFNTEVKWIFLGMLLMLQALSLVWFTMILRVIAKVMMGGGAEDTRSDDEEDEEEEIENLKNGAIGKRDMDVTDVNVCIGGGSGSSEYDAVGASNSVSRLSSPRPKPTSTRRRLMDAEIRKELLARIGCEKPVQ</sequence>
<dbReference type="Pfam" id="PF00106">
    <property type="entry name" value="adh_short"/>
    <property type="match status" value="1"/>
</dbReference>
<gene>
    <name evidence="10" type="ORF">B7463_g11177</name>
</gene>
<keyword evidence="4 8" id="KW-1133">Transmembrane helix</keyword>
<evidence type="ECO:0000256" key="8">
    <source>
        <dbReference type="SAM" id="Phobius"/>
    </source>
</evidence>
<feature type="non-terminal residue" evidence="10">
    <location>
        <position position="699"/>
    </location>
</feature>
<evidence type="ECO:0000256" key="1">
    <source>
        <dbReference type="ARBA" id="ARBA00004141"/>
    </source>
</evidence>
<evidence type="ECO:0000256" key="6">
    <source>
        <dbReference type="PROSITE-ProRule" id="PRU00205"/>
    </source>
</evidence>
<dbReference type="PRINTS" id="PR00081">
    <property type="entry name" value="GDHRDH"/>
</dbReference>
<feature type="transmembrane region" description="Helical" evidence="8">
    <location>
        <begin position="574"/>
        <end position="595"/>
    </location>
</feature>